<dbReference type="AlphaFoldDB" id="T1HCE9"/>
<keyword evidence="6" id="KW-1185">Reference proteome</keyword>
<evidence type="ECO:0000313" key="6">
    <source>
        <dbReference type="Proteomes" id="UP000015103"/>
    </source>
</evidence>
<keyword evidence="2" id="KW-0863">Zinc-finger</keyword>
<keyword evidence="1" id="KW-0479">Metal-binding</keyword>
<organism evidence="5 6">
    <name type="scientific">Rhodnius prolixus</name>
    <name type="common">Triatomid bug</name>
    <dbReference type="NCBI Taxonomy" id="13249"/>
    <lineage>
        <taxon>Eukaryota</taxon>
        <taxon>Metazoa</taxon>
        <taxon>Ecdysozoa</taxon>
        <taxon>Arthropoda</taxon>
        <taxon>Hexapoda</taxon>
        <taxon>Insecta</taxon>
        <taxon>Pterygota</taxon>
        <taxon>Neoptera</taxon>
        <taxon>Paraneoptera</taxon>
        <taxon>Hemiptera</taxon>
        <taxon>Heteroptera</taxon>
        <taxon>Panheteroptera</taxon>
        <taxon>Cimicomorpha</taxon>
        <taxon>Reduviidae</taxon>
        <taxon>Triatominae</taxon>
        <taxon>Rhodnius</taxon>
    </lineage>
</organism>
<dbReference type="Proteomes" id="UP000015103">
    <property type="component" value="Unassembled WGS sequence"/>
</dbReference>
<evidence type="ECO:0000313" key="5">
    <source>
        <dbReference type="EnsemblMetazoa" id="RPRC001713-PA"/>
    </source>
</evidence>
<dbReference type="InParanoid" id="T1HCE9"/>
<dbReference type="Pfam" id="PF04500">
    <property type="entry name" value="FLYWCH"/>
    <property type="match status" value="1"/>
</dbReference>
<evidence type="ECO:0000256" key="3">
    <source>
        <dbReference type="ARBA" id="ARBA00022833"/>
    </source>
</evidence>
<dbReference type="STRING" id="13249.T1HCE9"/>
<dbReference type="GO" id="GO:0008270">
    <property type="term" value="F:zinc ion binding"/>
    <property type="evidence" value="ECO:0007669"/>
    <property type="project" value="UniProtKB-KW"/>
</dbReference>
<name>T1HCE9_RHOPR</name>
<dbReference type="VEuPathDB" id="VectorBase:RPRC001713"/>
<evidence type="ECO:0000256" key="1">
    <source>
        <dbReference type="ARBA" id="ARBA00022723"/>
    </source>
</evidence>
<dbReference type="Gene3D" id="2.20.25.240">
    <property type="match status" value="1"/>
</dbReference>
<keyword evidence="3" id="KW-0862">Zinc</keyword>
<feature type="compositionally biased region" description="Polar residues" evidence="4">
    <location>
        <begin position="163"/>
        <end position="180"/>
    </location>
</feature>
<protein>
    <submittedName>
        <fullName evidence="5">FLYWCH-type domain-containing protein</fullName>
    </submittedName>
</protein>
<dbReference type="EnsemblMetazoa" id="RPRC001713-RA">
    <property type="protein sequence ID" value="RPRC001713-PA"/>
    <property type="gene ID" value="RPRC001713"/>
</dbReference>
<sequence length="216" mass="24956">MTSVNCELRKIYSQRGRVLLLKDRFKYSKYGGLQSGETGWKCVEKSCRAKLYTKGDDCKLSRETGEHLHSPLDENVIMRQAISNRLKRKSTECLSAKPSKLVDLELKTNENALTKLTLNDIKLIKDNMYHARAKKKQSLPPKNRKREQLVKIDDLSVNLAREQTLSENDNLSLPRSSPDISKTKEAKDNIYQEQENEEWPEWICHIQPHFLATGLI</sequence>
<evidence type="ECO:0000256" key="4">
    <source>
        <dbReference type="SAM" id="MobiDB-lite"/>
    </source>
</evidence>
<dbReference type="EMBL" id="ACPB03008267">
    <property type="status" value="NOT_ANNOTATED_CDS"/>
    <property type="molecule type" value="Genomic_DNA"/>
</dbReference>
<reference evidence="5" key="1">
    <citation type="submission" date="2015-05" db="UniProtKB">
        <authorList>
            <consortium name="EnsemblMetazoa"/>
        </authorList>
    </citation>
    <scope>IDENTIFICATION</scope>
</reference>
<accession>T1HCE9</accession>
<dbReference type="InterPro" id="IPR007588">
    <property type="entry name" value="Znf_FLYWCH"/>
</dbReference>
<dbReference type="HOGENOM" id="CLU_1279064_0_0_1"/>
<feature type="compositionally biased region" description="Basic and acidic residues" evidence="4">
    <location>
        <begin position="181"/>
        <end position="190"/>
    </location>
</feature>
<proteinExistence type="predicted"/>
<feature type="region of interest" description="Disordered" evidence="4">
    <location>
        <begin position="163"/>
        <end position="192"/>
    </location>
</feature>
<evidence type="ECO:0000256" key="2">
    <source>
        <dbReference type="ARBA" id="ARBA00022771"/>
    </source>
</evidence>